<name>A0A166ANF0_EXIGL</name>
<evidence type="ECO:0000313" key="1">
    <source>
        <dbReference type="EMBL" id="KZV93689.1"/>
    </source>
</evidence>
<dbReference type="AlphaFoldDB" id="A0A166ANF0"/>
<reference evidence="1 2" key="1">
    <citation type="journal article" date="2016" name="Mol. Biol. Evol.">
        <title>Comparative Genomics of Early-Diverging Mushroom-Forming Fungi Provides Insights into the Origins of Lignocellulose Decay Capabilities.</title>
        <authorList>
            <person name="Nagy L.G."/>
            <person name="Riley R."/>
            <person name="Tritt A."/>
            <person name="Adam C."/>
            <person name="Daum C."/>
            <person name="Floudas D."/>
            <person name="Sun H."/>
            <person name="Yadav J.S."/>
            <person name="Pangilinan J."/>
            <person name="Larsson K.H."/>
            <person name="Matsuura K."/>
            <person name="Barry K."/>
            <person name="Labutti K."/>
            <person name="Kuo R."/>
            <person name="Ohm R.A."/>
            <person name="Bhattacharya S.S."/>
            <person name="Shirouzu T."/>
            <person name="Yoshinaga Y."/>
            <person name="Martin F.M."/>
            <person name="Grigoriev I.V."/>
            <person name="Hibbett D.S."/>
        </authorList>
    </citation>
    <scope>NUCLEOTIDE SEQUENCE [LARGE SCALE GENOMIC DNA]</scope>
    <source>
        <strain evidence="1 2">HHB12029</strain>
    </source>
</reference>
<gene>
    <name evidence="1" type="ORF">EXIGLDRAFT_36702</name>
</gene>
<keyword evidence="2" id="KW-1185">Reference proteome</keyword>
<evidence type="ECO:0000313" key="2">
    <source>
        <dbReference type="Proteomes" id="UP000077266"/>
    </source>
</evidence>
<organism evidence="1 2">
    <name type="scientific">Exidia glandulosa HHB12029</name>
    <dbReference type="NCBI Taxonomy" id="1314781"/>
    <lineage>
        <taxon>Eukaryota</taxon>
        <taxon>Fungi</taxon>
        <taxon>Dikarya</taxon>
        <taxon>Basidiomycota</taxon>
        <taxon>Agaricomycotina</taxon>
        <taxon>Agaricomycetes</taxon>
        <taxon>Auriculariales</taxon>
        <taxon>Exidiaceae</taxon>
        <taxon>Exidia</taxon>
    </lineage>
</organism>
<protein>
    <submittedName>
        <fullName evidence="1">Uncharacterized protein</fullName>
    </submittedName>
</protein>
<accession>A0A166ANF0</accession>
<proteinExistence type="predicted"/>
<dbReference type="Proteomes" id="UP000077266">
    <property type="component" value="Unassembled WGS sequence"/>
</dbReference>
<dbReference type="EMBL" id="KV425985">
    <property type="protein sequence ID" value="KZV93689.1"/>
    <property type="molecule type" value="Genomic_DNA"/>
</dbReference>
<dbReference type="InParanoid" id="A0A166ANF0"/>
<sequence length="169" mass="18762">MCSHAANIEQSKSWLRRRSGDLQDHGLPLSLSSCAGRHPQGGLRGAQAKSPPWWSMSNFVRFKVAAVHPFQALEGRQWRWTSSLHRPGLTTQLSVVLCPPLGHRNGSVTVEKKGRMHDMAKRQSAHAYLDVRDLFLAGQISMPRTVSAELVADRCSERSMSTTLQMACS</sequence>